<comment type="caution">
    <text evidence="2">The sequence shown here is derived from an EMBL/GenBank/DDBJ whole genome shotgun (WGS) entry which is preliminary data.</text>
</comment>
<dbReference type="EMBL" id="AWSO01002007">
    <property type="protein sequence ID" value="ESK82256.1"/>
    <property type="molecule type" value="Genomic_DNA"/>
</dbReference>
<gene>
    <name evidence="2" type="ORF">Moror_15503</name>
</gene>
<keyword evidence="3" id="KW-1185">Reference proteome</keyword>
<dbReference type="Proteomes" id="UP000017559">
    <property type="component" value="Unassembled WGS sequence"/>
</dbReference>
<dbReference type="AlphaFoldDB" id="V2WNZ9"/>
<reference evidence="2 3" key="1">
    <citation type="journal article" date="2014" name="BMC Genomics">
        <title>Genome and secretome analysis of the hemibiotrophic fungal pathogen, Moniliophthora roreri, which causes frosty pod rot disease of cacao: mechanisms of the biotrophic and necrotrophic phases.</title>
        <authorList>
            <person name="Meinhardt L.W."/>
            <person name="Costa G.G.L."/>
            <person name="Thomazella D.P.T."/>
            <person name="Teixeira P.J.P.L."/>
            <person name="Carazzolle M.F."/>
            <person name="Schuster S.C."/>
            <person name="Carlson J.E."/>
            <person name="Guiltinan M.J."/>
            <person name="Mieczkowski P."/>
            <person name="Farmer A."/>
            <person name="Ramaraj T."/>
            <person name="Crozier J."/>
            <person name="Davis R.E."/>
            <person name="Shao J."/>
            <person name="Melnick R.L."/>
            <person name="Pereira G.A.G."/>
            <person name="Bailey B.A."/>
        </authorList>
    </citation>
    <scope>NUCLEOTIDE SEQUENCE [LARGE SCALE GENOMIC DNA]</scope>
    <source>
        <strain evidence="2 3">MCA 2997</strain>
    </source>
</reference>
<proteinExistence type="predicted"/>
<sequence length="310" mass="34781">MPSNCADRQMDYKAEFVARTRQFFKAADLLPFSPPSSSEHASDNDTGWFSEIFNEEHQDIDGTESVDLKLTMGGGGRMADCTRVTSSEASLNERKDYFSPKVIETHRFCGRHSIPVKNCISVGPQQHTPAANQHVSQSKPNNHCNILRCKPSKGQIGTQDMPSKGQNRLLYMGSNLQIPFKKHGDAVVTKKQKATIKGCPGIKHSQCNTSSHNADTLPSTRLHPDTDMKGPRAMKHNIIHDAEEINDQPAPKCQQKNGDLHAADLKKQVNAERRRAKDRERKKLKCRENPERACAIQCMYSAQHRQRLKA</sequence>
<evidence type="ECO:0000313" key="2">
    <source>
        <dbReference type="EMBL" id="ESK82256.1"/>
    </source>
</evidence>
<accession>V2WNZ9</accession>
<dbReference type="HOGENOM" id="CLU_897382_0_0_1"/>
<dbReference type="KEGG" id="mrr:Moror_15503"/>
<protein>
    <submittedName>
        <fullName evidence="2">Uncharacterized protein</fullName>
    </submittedName>
</protein>
<name>V2WNZ9_MONRO</name>
<feature type="compositionally biased region" description="Polar residues" evidence="1">
    <location>
        <begin position="207"/>
        <end position="219"/>
    </location>
</feature>
<evidence type="ECO:0000313" key="3">
    <source>
        <dbReference type="Proteomes" id="UP000017559"/>
    </source>
</evidence>
<evidence type="ECO:0000256" key="1">
    <source>
        <dbReference type="SAM" id="MobiDB-lite"/>
    </source>
</evidence>
<organism evidence="2 3">
    <name type="scientific">Moniliophthora roreri (strain MCA 2997)</name>
    <name type="common">Cocoa frosty pod rot fungus</name>
    <name type="synonym">Crinipellis roreri</name>
    <dbReference type="NCBI Taxonomy" id="1381753"/>
    <lineage>
        <taxon>Eukaryota</taxon>
        <taxon>Fungi</taxon>
        <taxon>Dikarya</taxon>
        <taxon>Basidiomycota</taxon>
        <taxon>Agaricomycotina</taxon>
        <taxon>Agaricomycetes</taxon>
        <taxon>Agaricomycetidae</taxon>
        <taxon>Agaricales</taxon>
        <taxon>Marasmiineae</taxon>
        <taxon>Marasmiaceae</taxon>
        <taxon>Moniliophthora</taxon>
    </lineage>
</organism>
<feature type="region of interest" description="Disordered" evidence="1">
    <location>
        <begin position="207"/>
        <end position="227"/>
    </location>
</feature>